<reference evidence="4" key="1">
    <citation type="submission" date="2013-01" db="EMBL/GenBank/DDBJ databases">
        <title>Draft Genome Sequence of a Mulberry Tree, Morus notabilis C.K. Schneid.</title>
        <authorList>
            <person name="He N."/>
            <person name="Zhao S."/>
        </authorList>
    </citation>
    <scope>NUCLEOTIDE SEQUENCE</scope>
</reference>
<sequence length="434" mass="47674">MELQLVKKGIDFARKRKKWVVLLAALGVTGYGAYRVYHLPSVARKRRRILKLLGAIVSVAEAVSDSAETIGIVSRDLKEFLQSDSDQLPNSLWQLSKIARSDEFSSSLIRLTQSLTVGILRGYQSQSNSEGKDESSVVNSSFAERIMDKVFSSAGSGFASVVVGSFARNLVLGFFSAGQSETCGEPNSKTSSNMDRFGSEKNPVPEWMNVVFSDKCRDLIGDCIQVFVSTAVAVYLDKTMEVNTYDELFSGLTNPKHETKVRDMLVSVCNGAVETLVRTSHQVLTRPTSKENLFKTNSASHFAIIDESARTQAKVVEELNQETPMSESDEKDDNNGSGGWVSKVSSTLAVPSNRRLVLDVTGKVTFETVRSFLEFLLEKLYDGVKSCVNTVHEAVVERGLNIMRYVAAKSSVIATICLSLCLHVTSSTWLLMPA</sequence>
<keyword evidence="2" id="KW-1133">Transmembrane helix</keyword>
<gene>
    <name evidence="3" type="ORF">L484_013003</name>
</gene>
<evidence type="ECO:0000256" key="2">
    <source>
        <dbReference type="SAM" id="Phobius"/>
    </source>
</evidence>
<feature type="region of interest" description="Disordered" evidence="1">
    <location>
        <begin position="319"/>
        <end position="338"/>
    </location>
</feature>
<dbReference type="PANTHER" id="PTHR21477">
    <property type="entry name" value="ZGC:172139"/>
    <property type="match status" value="1"/>
</dbReference>
<evidence type="ECO:0000313" key="3">
    <source>
        <dbReference type="EMBL" id="EXC12625.1"/>
    </source>
</evidence>
<protein>
    <recommendedName>
        <fullName evidence="5">Protein PHLOEM PROTEIN 2-LIKE A10</fullName>
    </recommendedName>
</protein>
<keyword evidence="4" id="KW-1185">Reference proteome</keyword>
<name>W9SJV5_9ROSA</name>
<dbReference type="Proteomes" id="UP000030645">
    <property type="component" value="Unassembled WGS sequence"/>
</dbReference>
<evidence type="ECO:0000313" key="4">
    <source>
        <dbReference type="Proteomes" id="UP000030645"/>
    </source>
</evidence>
<dbReference type="EMBL" id="KE345719">
    <property type="protein sequence ID" value="EXC12625.1"/>
    <property type="molecule type" value="Genomic_DNA"/>
</dbReference>
<dbReference type="InterPro" id="IPR019141">
    <property type="entry name" value="DUF2045"/>
</dbReference>
<evidence type="ECO:0000256" key="1">
    <source>
        <dbReference type="SAM" id="MobiDB-lite"/>
    </source>
</evidence>
<keyword evidence="2" id="KW-0472">Membrane</keyword>
<evidence type="ECO:0008006" key="5">
    <source>
        <dbReference type="Google" id="ProtNLM"/>
    </source>
</evidence>
<organism evidence="3 4">
    <name type="scientific">Morus notabilis</name>
    <dbReference type="NCBI Taxonomy" id="981085"/>
    <lineage>
        <taxon>Eukaryota</taxon>
        <taxon>Viridiplantae</taxon>
        <taxon>Streptophyta</taxon>
        <taxon>Embryophyta</taxon>
        <taxon>Tracheophyta</taxon>
        <taxon>Spermatophyta</taxon>
        <taxon>Magnoliopsida</taxon>
        <taxon>eudicotyledons</taxon>
        <taxon>Gunneridae</taxon>
        <taxon>Pentapetalae</taxon>
        <taxon>rosids</taxon>
        <taxon>fabids</taxon>
        <taxon>Rosales</taxon>
        <taxon>Moraceae</taxon>
        <taxon>Moreae</taxon>
        <taxon>Morus</taxon>
    </lineage>
</organism>
<dbReference type="AlphaFoldDB" id="W9SJV5"/>
<keyword evidence="2" id="KW-0812">Transmembrane</keyword>
<feature type="transmembrane region" description="Helical" evidence="2">
    <location>
        <begin position="20"/>
        <end position="37"/>
    </location>
</feature>
<proteinExistence type="predicted"/>
<dbReference type="PANTHER" id="PTHR21477:SF31">
    <property type="entry name" value="PROTEIN PHLOEM PROTEIN 2-LIKE A10-LIKE"/>
    <property type="match status" value="1"/>
</dbReference>
<dbReference type="eggNOG" id="ENOG502QRNR">
    <property type="taxonomic scope" value="Eukaryota"/>
</dbReference>
<accession>W9SJV5</accession>
<dbReference type="KEGG" id="mnt:21412277"/>
<dbReference type="OrthoDB" id="1641131at2759"/>